<dbReference type="AlphaFoldDB" id="A0AA40EE15"/>
<feature type="compositionally biased region" description="Acidic residues" evidence="11">
    <location>
        <begin position="403"/>
        <end position="423"/>
    </location>
</feature>
<keyword evidence="6" id="KW-0227">DNA damage</keyword>
<dbReference type="Pfam" id="PF02144">
    <property type="entry name" value="Rad1"/>
    <property type="match status" value="1"/>
</dbReference>
<keyword evidence="9" id="KW-0234">DNA repair</keyword>
<protein>
    <submittedName>
        <fullName evidence="13">Repair protein Rad1/Rec1/Rad17-domain-containing protein</fullName>
    </submittedName>
</protein>
<dbReference type="PANTHER" id="PTHR10870:SF0">
    <property type="entry name" value="CELL CYCLE CHECKPOINT PROTEIN RAD1"/>
    <property type="match status" value="1"/>
</dbReference>
<evidence type="ECO:0000256" key="4">
    <source>
        <dbReference type="ARBA" id="ARBA00010991"/>
    </source>
</evidence>
<proteinExistence type="inferred from homology"/>
<feature type="transmembrane region" description="Helical" evidence="12">
    <location>
        <begin position="27"/>
        <end position="46"/>
    </location>
</feature>
<keyword evidence="5 12" id="KW-0812">Transmembrane</keyword>
<dbReference type="Pfam" id="PF05251">
    <property type="entry name" value="Ost5"/>
    <property type="match status" value="1"/>
</dbReference>
<dbReference type="GO" id="GO:0008250">
    <property type="term" value="C:oligosaccharyltransferase complex"/>
    <property type="evidence" value="ECO:0007669"/>
    <property type="project" value="InterPro"/>
</dbReference>
<evidence type="ECO:0000256" key="7">
    <source>
        <dbReference type="ARBA" id="ARBA00022989"/>
    </source>
</evidence>
<dbReference type="Proteomes" id="UP001172101">
    <property type="component" value="Unassembled WGS sequence"/>
</dbReference>
<dbReference type="EMBL" id="JAUIRO010000001">
    <property type="protein sequence ID" value="KAK0734947.1"/>
    <property type="molecule type" value="Genomic_DNA"/>
</dbReference>
<keyword evidence="14" id="KW-1185">Reference proteome</keyword>
<dbReference type="SUPFAM" id="SSF55979">
    <property type="entry name" value="DNA clamp"/>
    <property type="match status" value="1"/>
</dbReference>
<feature type="transmembrane region" description="Helical" evidence="12">
    <location>
        <begin position="53"/>
        <end position="71"/>
    </location>
</feature>
<dbReference type="FunFam" id="3.70.10.10:FF:000014">
    <property type="entry name" value="DNA repair protein Rad1, putative"/>
    <property type="match status" value="1"/>
</dbReference>
<sequence>MDSSLHEVWQTASGRAFVPTIGKGSQFYVGFTLVLIALGLTGAFALNARSFANLPLLGLPASLALANYFLFPLDNMDDSSPVPAPIFRAVCSSTRPLYQLLKSIGFTNKIHIEITESGIRFAADHARVMQGVAHWSKSLFTSYTTNLPKPVQHRRNDDDDSEEYEDEAEDTEPPNFQISLPALLETLQIFGAAEAAARQAKAEADPYRSNLRNYRADAFSNQTLGMTGTCSLSYAQDGEPFSIVLEESNVKTTCNLTTYVSETPDDIPFDIKDLSFKIIMSARLLLDVLSEMVPTAPEKLTVTASRRAPYLRLASAGVSALGSTSVDFAKGRDVLETFSVRKRWAQTFKFDIIKSATEAMRIASKVSLRGDGQGVLSMQFMVEVEGAGPSFLDFRFVPYAVQEGDEDTDEDGGGSDEDEDAEMDSNAADAV</sequence>
<dbReference type="RefSeq" id="XP_060303824.1">
    <property type="nucleotide sequence ID" value="XM_060446414.1"/>
</dbReference>
<reference evidence="13" key="1">
    <citation type="submission" date="2023-06" db="EMBL/GenBank/DDBJ databases">
        <title>Genome-scale phylogeny and comparative genomics of the fungal order Sordariales.</title>
        <authorList>
            <consortium name="Lawrence Berkeley National Laboratory"/>
            <person name="Hensen N."/>
            <person name="Bonometti L."/>
            <person name="Westerberg I."/>
            <person name="Brannstrom I.O."/>
            <person name="Guillou S."/>
            <person name="Cros-Aarteil S."/>
            <person name="Calhoun S."/>
            <person name="Haridas S."/>
            <person name="Kuo A."/>
            <person name="Mondo S."/>
            <person name="Pangilinan J."/>
            <person name="Riley R."/>
            <person name="LaButti K."/>
            <person name="Andreopoulos B."/>
            <person name="Lipzen A."/>
            <person name="Chen C."/>
            <person name="Yanf M."/>
            <person name="Daum C."/>
            <person name="Ng V."/>
            <person name="Clum A."/>
            <person name="Steindorff A."/>
            <person name="Ohm R."/>
            <person name="Martin F."/>
            <person name="Silar P."/>
            <person name="Natvig D."/>
            <person name="Lalanne C."/>
            <person name="Gautier V."/>
            <person name="Ament-velasquez S.L."/>
            <person name="Kruys A."/>
            <person name="Hutchinson M.I."/>
            <person name="Powell A.J."/>
            <person name="Barry K."/>
            <person name="Miller A.N."/>
            <person name="Grigoriev I.V."/>
            <person name="Debuchy R."/>
            <person name="Gladieux P."/>
            <person name="Thoren M.H."/>
            <person name="Johannesson H."/>
        </authorList>
    </citation>
    <scope>NUCLEOTIDE SEQUENCE</scope>
    <source>
        <strain evidence="13">SMH2392-1A</strain>
    </source>
</reference>
<comment type="caution">
    <text evidence="13">The sequence shown here is derived from an EMBL/GenBank/DDBJ whole genome shotgun (WGS) entry which is preliminary data.</text>
</comment>
<accession>A0AA40EE15</accession>
<dbReference type="InterPro" id="IPR046938">
    <property type="entry name" value="DNA_clamp_sf"/>
</dbReference>
<comment type="subcellular location">
    <subcellularLocation>
        <location evidence="2">Membrane</location>
        <topology evidence="2">Multi-pass membrane protein</topology>
    </subcellularLocation>
    <subcellularLocation>
        <location evidence="1">Nucleus</location>
    </subcellularLocation>
</comment>
<comment type="similarity">
    <text evidence="4">Belongs to the rad1 family.</text>
</comment>
<evidence type="ECO:0000313" key="13">
    <source>
        <dbReference type="EMBL" id="KAK0734947.1"/>
    </source>
</evidence>
<feature type="region of interest" description="Disordered" evidence="11">
    <location>
        <begin position="403"/>
        <end position="431"/>
    </location>
</feature>
<evidence type="ECO:0000256" key="1">
    <source>
        <dbReference type="ARBA" id="ARBA00004123"/>
    </source>
</evidence>
<dbReference type="InterPro" id="IPR003021">
    <property type="entry name" value="Rad1_Rec1_Rad17"/>
</dbReference>
<dbReference type="GO" id="GO:0030896">
    <property type="term" value="C:checkpoint clamp complex"/>
    <property type="evidence" value="ECO:0007669"/>
    <property type="project" value="TreeGrafter"/>
</dbReference>
<dbReference type="GeneID" id="85329684"/>
<gene>
    <name evidence="13" type="ORF">B0T26DRAFT_762677</name>
</gene>
<organism evidence="13 14">
    <name type="scientific">Lasiosphaeria miniovina</name>
    <dbReference type="NCBI Taxonomy" id="1954250"/>
    <lineage>
        <taxon>Eukaryota</taxon>
        <taxon>Fungi</taxon>
        <taxon>Dikarya</taxon>
        <taxon>Ascomycota</taxon>
        <taxon>Pezizomycotina</taxon>
        <taxon>Sordariomycetes</taxon>
        <taxon>Sordariomycetidae</taxon>
        <taxon>Sordariales</taxon>
        <taxon>Lasiosphaeriaceae</taxon>
        <taxon>Lasiosphaeria</taxon>
    </lineage>
</organism>
<evidence type="ECO:0000256" key="5">
    <source>
        <dbReference type="ARBA" id="ARBA00022692"/>
    </source>
</evidence>
<evidence type="ECO:0000256" key="10">
    <source>
        <dbReference type="ARBA" id="ARBA00023242"/>
    </source>
</evidence>
<feature type="region of interest" description="Disordered" evidence="11">
    <location>
        <begin position="147"/>
        <end position="175"/>
    </location>
</feature>
<comment type="similarity">
    <text evidence="3">Belongs to the OST5 family.</text>
</comment>
<evidence type="ECO:0000256" key="11">
    <source>
        <dbReference type="SAM" id="MobiDB-lite"/>
    </source>
</evidence>
<dbReference type="Gene3D" id="3.70.10.10">
    <property type="match status" value="1"/>
</dbReference>
<keyword evidence="7 12" id="KW-1133">Transmembrane helix</keyword>
<dbReference type="CDD" id="cd00577">
    <property type="entry name" value="PCNA"/>
    <property type="match status" value="1"/>
</dbReference>
<evidence type="ECO:0000256" key="6">
    <source>
        <dbReference type="ARBA" id="ARBA00022763"/>
    </source>
</evidence>
<keyword evidence="10" id="KW-0539">Nucleus</keyword>
<evidence type="ECO:0000313" key="14">
    <source>
        <dbReference type="Proteomes" id="UP001172101"/>
    </source>
</evidence>
<feature type="compositionally biased region" description="Acidic residues" evidence="11">
    <location>
        <begin position="158"/>
        <end position="172"/>
    </location>
</feature>
<evidence type="ECO:0000256" key="2">
    <source>
        <dbReference type="ARBA" id="ARBA00004141"/>
    </source>
</evidence>
<dbReference type="InterPro" id="IPR007915">
    <property type="entry name" value="TMEM258/Ost5"/>
</dbReference>
<evidence type="ECO:0000256" key="8">
    <source>
        <dbReference type="ARBA" id="ARBA00023136"/>
    </source>
</evidence>
<evidence type="ECO:0000256" key="12">
    <source>
        <dbReference type="SAM" id="Phobius"/>
    </source>
</evidence>
<evidence type="ECO:0000256" key="9">
    <source>
        <dbReference type="ARBA" id="ARBA00023204"/>
    </source>
</evidence>
<dbReference type="GO" id="GO:0006281">
    <property type="term" value="P:DNA repair"/>
    <property type="evidence" value="ECO:0007669"/>
    <property type="project" value="UniProtKB-KW"/>
</dbReference>
<dbReference type="GO" id="GO:0000077">
    <property type="term" value="P:DNA damage checkpoint signaling"/>
    <property type="evidence" value="ECO:0007669"/>
    <property type="project" value="InterPro"/>
</dbReference>
<keyword evidence="8 12" id="KW-0472">Membrane</keyword>
<dbReference type="PANTHER" id="PTHR10870">
    <property type="entry name" value="CELL CYCLE CHECKPOINT PROTEIN RAD1"/>
    <property type="match status" value="1"/>
</dbReference>
<name>A0AA40EE15_9PEZI</name>
<evidence type="ECO:0000256" key="3">
    <source>
        <dbReference type="ARBA" id="ARBA00009825"/>
    </source>
</evidence>
<dbReference type="PRINTS" id="PR01245">
    <property type="entry name" value="RAD1REC1"/>
</dbReference>